<proteinExistence type="predicted"/>
<evidence type="ECO:0000256" key="2">
    <source>
        <dbReference type="SAM" id="Phobius"/>
    </source>
</evidence>
<gene>
    <name evidence="3" type="ORF">Cvel_1262</name>
</gene>
<evidence type="ECO:0000313" key="3">
    <source>
        <dbReference type="EMBL" id="CEM46623.1"/>
    </source>
</evidence>
<keyword evidence="2" id="KW-1133">Transmembrane helix</keyword>
<feature type="region of interest" description="Disordered" evidence="1">
    <location>
        <begin position="296"/>
        <end position="328"/>
    </location>
</feature>
<feature type="transmembrane region" description="Helical" evidence="2">
    <location>
        <begin position="175"/>
        <end position="197"/>
    </location>
</feature>
<organism evidence="3">
    <name type="scientific">Chromera velia CCMP2878</name>
    <dbReference type="NCBI Taxonomy" id="1169474"/>
    <lineage>
        <taxon>Eukaryota</taxon>
        <taxon>Sar</taxon>
        <taxon>Alveolata</taxon>
        <taxon>Colpodellida</taxon>
        <taxon>Chromeraceae</taxon>
        <taxon>Chromera</taxon>
    </lineage>
</organism>
<feature type="transmembrane region" description="Helical" evidence="2">
    <location>
        <begin position="143"/>
        <end position="163"/>
    </location>
</feature>
<keyword evidence="2" id="KW-0472">Membrane</keyword>
<dbReference type="VEuPathDB" id="CryptoDB:Cvel_1262"/>
<keyword evidence="2" id="KW-0812">Transmembrane</keyword>
<feature type="transmembrane region" description="Helical" evidence="2">
    <location>
        <begin position="75"/>
        <end position="97"/>
    </location>
</feature>
<sequence>MTDKTPFIDVSDCDSLGVPTSSGNVLLLYHLGNLTRKSTANFILACLCIFYIGVNIVCLIINSMPEFREANDLTFHLLEFWATFMFTVVDIMALVYSPKSLGKIYANPTILKLVVFFNLVLAFIPAVLISIDLEMFELPSHEIEYANEITMAFVDLILLYSLIRTDSSMLPDMRTQLVLGLVALAVAVIQLSVYNLIDGPGGDIGETAAHFLEFVFEILSAAIVFWFTMDNKILCDQHIKMITHVPDSFTDPNETPEMHEDACRKSRIISALEKGERERGAWPVAHQAAASHSFTEGYGISPSKNTEQSVVPYKPPSLSSALEDAKRR</sequence>
<accession>A0A0G4HQR4</accession>
<reference evidence="3" key="1">
    <citation type="submission" date="2014-11" db="EMBL/GenBank/DDBJ databases">
        <authorList>
            <person name="Otto D Thomas"/>
            <person name="Naeem Raeece"/>
        </authorList>
    </citation>
    <scope>NUCLEOTIDE SEQUENCE</scope>
</reference>
<dbReference type="EMBL" id="CDMZ01003503">
    <property type="protein sequence ID" value="CEM46623.1"/>
    <property type="molecule type" value="Genomic_DNA"/>
</dbReference>
<protein>
    <submittedName>
        <fullName evidence="3">Uncharacterized protein</fullName>
    </submittedName>
</protein>
<feature type="transmembrane region" description="Helical" evidence="2">
    <location>
        <begin position="209"/>
        <end position="229"/>
    </location>
</feature>
<evidence type="ECO:0000256" key="1">
    <source>
        <dbReference type="SAM" id="MobiDB-lite"/>
    </source>
</evidence>
<name>A0A0G4HQR4_9ALVE</name>
<feature type="transmembrane region" description="Helical" evidence="2">
    <location>
        <begin position="42"/>
        <end position="63"/>
    </location>
</feature>
<feature type="transmembrane region" description="Helical" evidence="2">
    <location>
        <begin position="109"/>
        <end position="131"/>
    </location>
</feature>
<dbReference type="AlphaFoldDB" id="A0A0G4HQR4"/>